<name>A0A1H6CWA5_9ACTN</name>
<dbReference type="Pfam" id="PF00144">
    <property type="entry name" value="Beta-lactamase"/>
    <property type="match status" value="1"/>
</dbReference>
<proteinExistence type="predicted"/>
<feature type="domain" description="Beta-lactamase-related" evidence="1">
    <location>
        <begin position="48"/>
        <end position="338"/>
    </location>
</feature>
<dbReference type="Proteomes" id="UP000236723">
    <property type="component" value="Unassembled WGS sequence"/>
</dbReference>
<dbReference type="InterPro" id="IPR012338">
    <property type="entry name" value="Beta-lactam/transpept-like"/>
</dbReference>
<organism evidence="2 3">
    <name type="scientific">Thermomonospora echinospora</name>
    <dbReference type="NCBI Taxonomy" id="1992"/>
    <lineage>
        <taxon>Bacteria</taxon>
        <taxon>Bacillati</taxon>
        <taxon>Actinomycetota</taxon>
        <taxon>Actinomycetes</taxon>
        <taxon>Streptosporangiales</taxon>
        <taxon>Thermomonosporaceae</taxon>
        <taxon>Thermomonospora</taxon>
    </lineage>
</organism>
<dbReference type="Gene3D" id="3.40.710.10">
    <property type="entry name" value="DD-peptidase/beta-lactamase superfamily"/>
    <property type="match status" value="1"/>
</dbReference>
<gene>
    <name evidence="2" type="ORF">SAMN04489712_111248</name>
</gene>
<dbReference type="InterPro" id="IPR001466">
    <property type="entry name" value="Beta-lactam-related"/>
</dbReference>
<dbReference type="PANTHER" id="PTHR46825">
    <property type="entry name" value="D-ALANYL-D-ALANINE-CARBOXYPEPTIDASE/ENDOPEPTIDASE AMPH"/>
    <property type="match status" value="1"/>
</dbReference>
<protein>
    <submittedName>
        <fullName evidence="2">CubicO group peptidase, beta-lactamase class C family</fullName>
    </submittedName>
</protein>
<dbReference type="PANTHER" id="PTHR46825:SF7">
    <property type="entry name" value="D-ALANYL-D-ALANINE CARBOXYPEPTIDASE"/>
    <property type="match status" value="1"/>
</dbReference>
<accession>A0A1H6CWA5</accession>
<reference evidence="3" key="1">
    <citation type="submission" date="2016-10" db="EMBL/GenBank/DDBJ databases">
        <authorList>
            <person name="Varghese N."/>
            <person name="Submissions S."/>
        </authorList>
    </citation>
    <scope>NUCLEOTIDE SEQUENCE [LARGE SCALE GENOMIC DNA]</scope>
    <source>
        <strain evidence="3">DSM 43163</strain>
    </source>
</reference>
<evidence type="ECO:0000313" key="3">
    <source>
        <dbReference type="Proteomes" id="UP000236723"/>
    </source>
</evidence>
<dbReference type="OrthoDB" id="3171327at2"/>
<sequence length="355" mass="37607">MNGAALDDLLGPVLGAAPGACAVVAGAVRGGEHLIRCRGTSARHVRGAEPEPAVPGTRFEIGSLTKTFTGLLLAEMVAAGQVGYDDPVNHYLPYRARRTGPDITLLHLATHTSGLPCLPPGLLRRAMPRMFTNPYATYTTADLLAAVPRARLRARPGTRVRYSNFGVGLLGHLLARAAGGGTRYEDLLDARVLIPLGLTGTDCDPYRPQATGYWHGRARPTWLIPGMAGAGALRSTARDMLRYLTALLDPATVPGPTLGAALADMRRPRAVVPGNEPRPLIWNLHRGDDHDLLHHSGVTRGFTAFAGFGPQTRVALVALTNTTASLRTTFVQAAYDALDALAAQQSRSAGQGART</sequence>
<dbReference type="RefSeq" id="WP_103940368.1">
    <property type="nucleotide sequence ID" value="NZ_FNVO01000011.1"/>
</dbReference>
<dbReference type="EMBL" id="FNVO01000011">
    <property type="protein sequence ID" value="SEG77097.1"/>
    <property type="molecule type" value="Genomic_DNA"/>
</dbReference>
<dbReference type="AlphaFoldDB" id="A0A1H6CWA5"/>
<keyword evidence="3" id="KW-1185">Reference proteome</keyword>
<evidence type="ECO:0000259" key="1">
    <source>
        <dbReference type="Pfam" id="PF00144"/>
    </source>
</evidence>
<dbReference type="InterPro" id="IPR050491">
    <property type="entry name" value="AmpC-like"/>
</dbReference>
<evidence type="ECO:0000313" key="2">
    <source>
        <dbReference type="EMBL" id="SEG77097.1"/>
    </source>
</evidence>
<dbReference type="SUPFAM" id="SSF56601">
    <property type="entry name" value="beta-lactamase/transpeptidase-like"/>
    <property type="match status" value="1"/>
</dbReference>